<dbReference type="PROSITE" id="PS50883">
    <property type="entry name" value="EAL"/>
    <property type="match status" value="1"/>
</dbReference>
<dbReference type="Pfam" id="PF00990">
    <property type="entry name" value="GGDEF"/>
    <property type="match status" value="1"/>
</dbReference>
<dbReference type="Gene3D" id="3.20.20.450">
    <property type="entry name" value="EAL domain"/>
    <property type="match status" value="1"/>
</dbReference>
<dbReference type="EMBL" id="CP013187">
    <property type="protein sequence ID" value="ALO43502.1"/>
    <property type="molecule type" value="Genomic_DNA"/>
</dbReference>
<accession>A0A0S2K614</accession>
<organism evidence="3 4">
    <name type="scientific">Pseudoalteromonas phenolica</name>
    <dbReference type="NCBI Taxonomy" id="161398"/>
    <lineage>
        <taxon>Bacteria</taxon>
        <taxon>Pseudomonadati</taxon>
        <taxon>Pseudomonadota</taxon>
        <taxon>Gammaproteobacteria</taxon>
        <taxon>Alteromonadales</taxon>
        <taxon>Pseudoalteromonadaceae</taxon>
        <taxon>Pseudoalteromonas</taxon>
    </lineage>
</organism>
<dbReference type="InterPro" id="IPR050706">
    <property type="entry name" value="Cyclic-di-GMP_PDE-like"/>
</dbReference>
<keyword evidence="4" id="KW-1185">Reference proteome</keyword>
<dbReference type="InterPro" id="IPR000160">
    <property type="entry name" value="GGDEF_dom"/>
</dbReference>
<dbReference type="InterPro" id="IPR001633">
    <property type="entry name" value="EAL_dom"/>
</dbReference>
<dbReference type="SUPFAM" id="SSF55073">
    <property type="entry name" value="Nucleotide cyclase"/>
    <property type="match status" value="1"/>
</dbReference>
<feature type="transmembrane region" description="Helical" evidence="1">
    <location>
        <begin position="21"/>
        <end position="42"/>
    </location>
</feature>
<evidence type="ECO:0000313" key="4">
    <source>
        <dbReference type="Proteomes" id="UP000061457"/>
    </source>
</evidence>
<dbReference type="CDD" id="cd01948">
    <property type="entry name" value="EAL"/>
    <property type="match status" value="1"/>
</dbReference>
<dbReference type="SUPFAM" id="SSF141868">
    <property type="entry name" value="EAL domain-like"/>
    <property type="match status" value="1"/>
</dbReference>
<dbReference type="RefSeq" id="WP_227009242.1">
    <property type="nucleotide sequence ID" value="NZ_CP013187.1"/>
</dbReference>
<dbReference type="KEGG" id="pphe:PP2015_3019"/>
<dbReference type="AlphaFoldDB" id="A0A0S2K614"/>
<evidence type="ECO:0000259" key="2">
    <source>
        <dbReference type="PROSITE" id="PS50883"/>
    </source>
</evidence>
<proteinExistence type="predicted"/>
<reference evidence="3 4" key="1">
    <citation type="submission" date="2015-11" db="EMBL/GenBank/DDBJ databases">
        <authorList>
            <person name="Zhang Y."/>
            <person name="Guo Z."/>
        </authorList>
    </citation>
    <scope>NUCLEOTIDE SEQUENCE [LARGE SCALE GENOMIC DNA]</scope>
    <source>
        <strain evidence="3 4">KCTC 12086</strain>
    </source>
</reference>
<dbReference type="InterPro" id="IPR029787">
    <property type="entry name" value="Nucleotide_cyclase"/>
</dbReference>
<dbReference type="GO" id="GO:0071111">
    <property type="term" value="F:cyclic-guanylate-specific phosphodiesterase activity"/>
    <property type="evidence" value="ECO:0007669"/>
    <property type="project" value="InterPro"/>
</dbReference>
<dbReference type="STRING" id="161398.PP2015_3019"/>
<keyword evidence="1" id="KW-0812">Transmembrane</keyword>
<gene>
    <name evidence="3" type="ORF">PP2015_3019</name>
</gene>
<feature type="domain" description="EAL" evidence="2">
    <location>
        <begin position="327"/>
        <end position="583"/>
    </location>
</feature>
<sequence>MTLLGTLTSFPVFNGLQQGELALLTAFLGGLVLMGSIALIILSHAQSIRALHVATMLVAFTALLPNMWATYAISLVLFGHLYLALKLGSKPLLMVSFVAASGYLALLGGNIVGYWPIQLTLLPLLLVYIAQLFEFSLKPSQNNLSVLPEHNALRKQDVLGLPPRNALRDAYYAHTEQDTSPMVLVMIRLEGFEQVNFHLGREYGDLLLAQSANRIKQQLQSDDILNIEEEDELSKLAHLGGLHFVFLCSLAHQQHLHEQVIGAIVQTTLKPFNVGHCTIEIKARASYVSFADKVSDFDNAITCAFLALDSEPKKVVTEYQNSMQTVKQEQQARLAELTHHDFREQLELYFQPVIRHSDNGIEFLELLLRWQHPKQGILAAGKFIDDIRIAGLALPVAQFVIERAAEIAMALKMEGIKMALSVNVFGPEMLHEEFIEFLDDVLLTHHLEAGDLIIECPSALFMSLDAQGVAMIARLRSIGVRLCVDGFGEAPLVLAKLPKLTVDYVKVGHSLTRDHQHQGALRGIVRGLVDMQHQLDCAVICEGVESLEQLNFAQSLNTFAAQGYYFERPLSSVGMLTWVKQYQIEHHHFADHKKG</sequence>
<dbReference type="SMART" id="SM00267">
    <property type="entry name" value="GGDEF"/>
    <property type="match status" value="1"/>
</dbReference>
<dbReference type="PATRIC" id="fig|161398.10.peg.3078"/>
<feature type="transmembrane region" description="Helical" evidence="1">
    <location>
        <begin position="91"/>
        <end position="112"/>
    </location>
</feature>
<keyword evidence="1" id="KW-1133">Transmembrane helix</keyword>
<dbReference type="Pfam" id="PF00563">
    <property type="entry name" value="EAL"/>
    <property type="match status" value="1"/>
</dbReference>
<protein>
    <submittedName>
        <fullName evidence="3">EAL domain protein</fullName>
    </submittedName>
</protein>
<evidence type="ECO:0000256" key="1">
    <source>
        <dbReference type="SAM" id="Phobius"/>
    </source>
</evidence>
<evidence type="ECO:0000313" key="3">
    <source>
        <dbReference type="EMBL" id="ALO43502.1"/>
    </source>
</evidence>
<name>A0A0S2K614_9GAMM</name>
<feature type="transmembrane region" description="Helical" evidence="1">
    <location>
        <begin position="54"/>
        <end position="85"/>
    </location>
</feature>
<dbReference type="Gene3D" id="3.30.70.270">
    <property type="match status" value="1"/>
</dbReference>
<feature type="transmembrane region" description="Helical" evidence="1">
    <location>
        <begin position="119"/>
        <end position="137"/>
    </location>
</feature>
<keyword evidence="1" id="KW-0472">Membrane</keyword>
<dbReference type="SMART" id="SM00052">
    <property type="entry name" value="EAL"/>
    <property type="match status" value="1"/>
</dbReference>
<dbReference type="InterPro" id="IPR035919">
    <property type="entry name" value="EAL_sf"/>
</dbReference>
<dbReference type="PANTHER" id="PTHR33121">
    <property type="entry name" value="CYCLIC DI-GMP PHOSPHODIESTERASE PDEF"/>
    <property type="match status" value="1"/>
</dbReference>
<dbReference type="InterPro" id="IPR043128">
    <property type="entry name" value="Rev_trsase/Diguanyl_cyclase"/>
</dbReference>
<dbReference type="PANTHER" id="PTHR33121:SF79">
    <property type="entry name" value="CYCLIC DI-GMP PHOSPHODIESTERASE PDED-RELATED"/>
    <property type="match status" value="1"/>
</dbReference>
<dbReference type="Proteomes" id="UP000061457">
    <property type="component" value="Chromosome I"/>
</dbReference>